<keyword evidence="4" id="KW-0548">Nucleotidyltransferase</keyword>
<dbReference type="Pfam" id="PF00483">
    <property type="entry name" value="NTP_transferase"/>
    <property type="match status" value="1"/>
</dbReference>
<dbReference type="PANTHER" id="PTHR43197">
    <property type="entry name" value="UTP--GLUCOSE-1-PHOSPHATE URIDYLYLTRANSFERASE"/>
    <property type="match status" value="1"/>
</dbReference>
<sequence>MDRKTSSIRKAVIPAAGFGTRFLPQTKAMPKEMLPIVDKPVIQYVVEELVASGITDIVIVTGWHKRAIEDHFDYPGELINILKEQKKHDLLEEVKRTAELANFIYIRQKGPYGNGTPVLCARQVIGDEPFVAIWGDEFIYAKPPRTKQCIDVFEKYGDPVISAVRVPKEAVTRYGIVEATNVEANIWQIKRLLEKPSVEEAPSNLAAHGCYVLTPDIFPILESLSPGKDGEIWLPDAIKELMGHRPVYACEVTNAKYFDTGNKLEYLKTVVEFALEHKDLNGEFRSYLKSLKL</sequence>
<reference evidence="7 8" key="1">
    <citation type="journal article" date="2015" name="Nature">
        <title>rRNA introns, odd ribosomes, and small enigmatic genomes across a large radiation of phyla.</title>
        <authorList>
            <person name="Brown C.T."/>
            <person name="Hug L.A."/>
            <person name="Thomas B.C."/>
            <person name="Sharon I."/>
            <person name="Castelle C.J."/>
            <person name="Singh A."/>
            <person name="Wilkins M.J."/>
            <person name="Williams K.H."/>
            <person name="Banfield J.F."/>
        </authorList>
    </citation>
    <scope>NUCLEOTIDE SEQUENCE [LARGE SCALE GENOMIC DNA]</scope>
</reference>
<dbReference type="EMBL" id="LCOY01000066">
    <property type="protein sequence ID" value="KKU85926.1"/>
    <property type="molecule type" value="Genomic_DNA"/>
</dbReference>
<dbReference type="SUPFAM" id="SSF53448">
    <property type="entry name" value="Nucleotide-diphospho-sugar transferases"/>
    <property type="match status" value="1"/>
</dbReference>
<evidence type="ECO:0000256" key="1">
    <source>
        <dbReference type="ARBA" id="ARBA00006890"/>
    </source>
</evidence>
<proteinExistence type="inferred from homology"/>
<dbReference type="GO" id="GO:0006011">
    <property type="term" value="P:UDP-alpha-D-glucose metabolic process"/>
    <property type="evidence" value="ECO:0007669"/>
    <property type="project" value="InterPro"/>
</dbReference>
<dbReference type="Proteomes" id="UP000034739">
    <property type="component" value="Unassembled WGS sequence"/>
</dbReference>
<comment type="catalytic activity">
    <reaction evidence="5">
        <text>alpha-D-glucose 1-phosphate + UTP + H(+) = UDP-alpha-D-glucose + diphosphate</text>
        <dbReference type="Rhea" id="RHEA:19889"/>
        <dbReference type="ChEBI" id="CHEBI:15378"/>
        <dbReference type="ChEBI" id="CHEBI:33019"/>
        <dbReference type="ChEBI" id="CHEBI:46398"/>
        <dbReference type="ChEBI" id="CHEBI:58601"/>
        <dbReference type="ChEBI" id="CHEBI:58885"/>
        <dbReference type="EC" id="2.7.7.9"/>
    </reaction>
</comment>
<dbReference type="InterPro" id="IPR005835">
    <property type="entry name" value="NTP_transferase_dom"/>
</dbReference>
<protein>
    <recommendedName>
        <fullName evidence="2">UTP--glucose-1-phosphate uridylyltransferase</fullName>
        <ecNumber evidence="2">2.7.7.9</ecNumber>
    </recommendedName>
</protein>
<evidence type="ECO:0000313" key="7">
    <source>
        <dbReference type="EMBL" id="KKU85926.1"/>
    </source>
</evidence>
<dbReference type="PATRIC" id="fig|1618445.3.peg.1252"/>
<dbReference type="Gene3D" id="3.90.550.10">
    <property type="entry name" value="Spore Coat Polysaccharide Biosynthesis Protein SpsA, Chain A"/>
    <property type="match status" value="1"/>
</dbReference>
<dbReference type="CDD" id="cd02541">
    <property type="entry name" value="UGPase_prokaryotic"/>
    <property type="match status" value="1"/>
</dbReference>
<name>A0A0G1TVS5_9BACT</name>
<dbReference type="PANTHER" id="PTHR43197:SF1">
    <property type="entry name" value="UTP--GLUCOSE-1-PHOSPHATE URIDYLYLTRANSFERASE"/>
    <property type="match status" value="1"/>
</dbReference>
<organism evidence="7 8">
    <name type="scientific">Candidatus Gottesmanbacteria bacterium GW2011_GWA2_47_9</name>
    <dbReference type="NCBI Taxonomy" id="1618445"/>
    <lineage>
        <taxon>Bacteria</taxon>
        <taxon>Candidatus Gottesmaniibacteriota</taxon>
    </lineage>
</organism>
<feature type="domain" description="Nucleotidyl transferase" evidence="6">
    <location>
        <begin position="10"/>
        <end position="268"/>
    </location>
</feature>
<dbReference type="InterPro" id="IPR029044">
    <property type="entry name" value="Nucleotide-diphossugar_trans"/>
</dbReference>
<dbReference type="AlphaFoldDB" id="A0A0G1TVS5"/>
<keyword evidence="3 7" id="KW-0808">Transferase</keyword>
<evidence type="ECO:0000256" key="5">
    <source>
        <dbReference type="ARBA" id="ARBA00048128"/>
    </source>
</evidence>
<gene>
    <name evidence="7" type="ORF">UY16_C0066G0013</name>
</gene>
<comment type="caution">
    <text evidence="7">The sequence shown here is derived from an EMBL/GenBank/DDBJ whole genome shotgun (WGS) entry which is preliminary data.</text>
</comment>
<dbReference type="GO" id="GO:0003983">
    <property type="term" value="F:UTP:glucose-1-phosphate uridylyltransferase activity"/>
    <property type="evidence" value="ECO:0007669"/>
    <property type="project" value="UniProtKB-EC"/>
</dbReference>
<evidence type="ECO:0000256" key="3">
    <source>
        <dbReference type="ARBA" id="ARBA00022679"/>
    </source>
</evidence>
<comment type="similarity">
    <text evidence="1">Belongs to the UDPGP type 2 family.</text>
</comment>
<dbReference type="EC" id="2.7.7.9" evidence="2"/>
<evidence type="ECO:0000259" key="6">
    <source>
        <dbReference type="Pfam" id="PF00483"/>
    </source>
</evidence>
<evidence type="ECO:0000313" key="8">
    <source>
        <dbReference type="Proteomes" id="UP000034739"/>
    </source>
</evidence>
<evidence type="ECO:0000256" key="4">
    <source>
        <dbReference type="ARBA" id="ARBA00022695"/>
    </source>
</evidence>
<accession>A0A0G1TVS5</accession>
<evidence type="ECO:0000256" key="2">
    <source>
        <dbReference type="ARBA" id="ARBA00012415"/>
    </source>
</evidence>
<dbReference type="InterPro" id="IPR005771">
    <property type="entry name" value="GalU_uridylyltTrfase_bac/arc"/>
</dbReference>